<reference evidence="3" key="1">
    <citation type="submission" date="2016-10" db="EMBL/GenBank/DDBJ databases">
        <authorList>
            <person name="Varghese N."/>
            <person name="Submissions S."/>
        </authorList>
    </citation>
    <scope>NUCLEOTIDE SEQUENCE [LARGE SCALE GENOMIC DNA]</scope>
    <source>
        <strain evidence="3">DSM 11706</strain>
    </source>
</reference>
<dbReference type="STRING" id="126156.SAMN05421670_2203"/>
<dbReference type="OrthoDB" id="2002222at2"/>
<dbReference type="SUPFAM" id="SSF159234">
    <property type="entry name" value="FomD-like"/>
    <property type="match status" value="1"/>
</dbReference>
<dbReference type="Proteomes" id="UP000198734">
    <property type="component" value="Unassembled WGS sequence"/>
</dbReference>
<proteinExistence type="predicted"/>
<dbReference type="Pfam" id="PF04167">
    <property type="entry name" value="DUF402"/>
    <property type="match status" value="1"/>
</dbReference>
<protein>
    <recommendedName>
        <fullName evidence="1">DUF402 domain-containing protein</fullName>
    </recommendedName>
</protein>
<sequence length="179" mass="21172">MLKRRYGDRSDWQRIKKREYAQSYVDKEEFTGYITLLNMVLVAEPLWVKYDEKSVCIVDDGFMWLQHFPKGKHYSVTTMFDANGKVIQWYIDICNEIGIEHNIPWWDDLFLDIIVFPTGEIIQQDADELEEALINGWVDQSMYNLAWHQANEITTSVVRNNFGLLNYSSVHKELLTKLL</sequence>
<evidence type="ECO:0000313" key="3">
    <source>
        <dbReference type="Proteomes" id="UP000198734"/>
    </source>
</evidence>
<dbReference type="PANTHER" id="PTHR41271:SF1">
    <property type="entry name" value="DUF402 DOMAIN-CONTAINING PROTEIN"/>
    <property type="match status" value="1"/>
</dbReference>
<name>A0A1I5YS27_9BACI</name>
<gene>
    <name evidence="2" type="ORF">SAMN05421670_2203</name>
</gene>
<keyword evidence="3" id="KW-1185">Reference proteome</keyword>
<evidence type="ECO:0000259" key="1">
    <source>
        <dbReference type="Pfam" id="PF04167"/>
    </source>
</evidence>
<dbReference type="PANTHER" id="PTHR41271">
    <property type="entry name" value="DUF402 DOMAIN-CONTAINING PROTEIN"/>
    <property type="match status" value="1"/>
</dbReference>
<dbReference type="AlphaFoldDB" id="A0A1I5YS27"/>
<dbReference type="InterPro" id="IPR007295">
    <property type="entry name" value="DUF402"/>
</dbReference>
<evidence type="ECO:0000313" key="2">
    <source>
        <dbReference type="EMBL" id="SFQ46910.1"/>
    </source>
</evidence>
<feature type="domain" description="DUF402" evidence="1">
    <location>
        <begin position="65"/>
        <end position="159"/>
    </location>
</feature>
<accession>A0A1I5YS27</accession>
<dbReference type="RefSeq" id="WP_093536938.1">
    <property type="nucleotide sequence ID" value="NZ_FOXU01000003.1"/>
</dbReference>
<organism evidence="2 3">
    <name type="scientific">Psychrobacillus psychrotolerans</name>
    <dbReference type="NCBI Taxonomy" id="126156"/>
    <lineage>
        <taxon>Bacteria</taxon>
        <taxon>Bacillati</taxon>
        <taxon>Bacillota</taxon>
        <taxon>Bacilli</taxon>
        <taxon>Bacillales</taxon>
        <taxon>Bacillaceae</taxon>
        <taxon>Psychrobacillus</taxon>
    </lineage>
</organism>
<dbReference type="EMBL" id="FOXU01000003">
    <property type="protein sequence ID" value="SFQ46910.1"/>
    <property type="molecule type" value="Genomic_DNA"/>
</dbReference>
<dbReference type="Gene3D" id="2.40.380.10">
    <property type="entry name" value="FomD-like"/>
    <property type="match status" value="1"/>
</dbReference>
<dbReference type="InterPro" id="IPR035930">
    <property type="entry name" value="FomD-like_sf"/>
</dbReference>